<comment type="similarity">
    <text evidence="3">Belongs to the SMC family. SMC6 subfamily.</text>
</comment>
<accession>A0AAX4H902</accession>
<evidence type="ECO:0000256" key="1">
    <source>
        <dbReference type="ARBA" id="ARBA00004123"/>
    </source>
</evidence>
<gene>
    <name evidence="15" type="ORF">PUMCH_002272</name>
</gene>
<keyword evidence="6" id="KW-0227">DNA damage</keyword>
<keyword evidence="7" id="KW-0067">ATP-binding</keyword>
<feature type="compositionally biased region" description="Acidic residues" evidence="13">
    <location>
        <begin position="15"/>
        <end position="25"/>
    </location>
</feature>
<dbReference type="GO" id="GO:0035861">
    <property type="term" value="C:site of double-strand break"/>
    <property type="evidence" value="ECO:0007669"/>
    <property type="project" value="TreeGrafter"/>
</dbReference>
<dbReference type="SUPFAM" id="SSF52540">
    <property type="entry name" value="P-loop containing nucleoside triphosphate hydrolases"/>
    <property type="match status" value="1"/>
</dbReference>
<keyword evidence="11" id="KW-0539">Nucleus</keyword>
<dbReference type="GO" id="GO:0003697">
    <property type="term" value="F:single-stranded DNA binding"/>
    <property type="evidence" value="ECO:0007669"/>
    <property type="project" value="TreeGrafter"/>
</dbReference>
<evidence type="ECO:0000256" key="5">
    <source>
        <dbReference type="ARBA" id="ARBA00022741"/>
    </source>
</evidence>
<feature type="coiled-coil region" evidence="12">
    <location>
        <begin position="643"/>
        <end position="695"/>
    </location>
</feature>
<feature type="coiled-coil region" evidence="12">
    <location>
        <begin position="325"/>
        <end position="454"/>
    </location>
</feature>
<evidence type="ECO:0000313" key="15">
    <source>
        <dbReference type="EMBL" id="WPK24973.1"/>
    </source>
</evidence>
<dbReference type="RefSeq" id="XP_062877356.1">
    <property type="nucleotide sequence ID" value="XM_063021286.1"/>
</dbReference>
<dbReference type="AlphaFoldDB" id="A0AAX4H902"/>
<dbReference type="GO" id="GO:0000724">
    <property type="term" value="P:double-strand break repair via homologous recombination"/>
    <property type="evidence" value="ECO:0007669"/>
    <property type="project" value="TreeGrafter"/>
</dbReference>
<keyword evidence="16" id="KW-1185">Reference proteome</keyword>
<dbReference type="GO" id="GO:0030915">
    <property type="term" value="C:Smc5-Smc6 complex"/>
    <property type="evidence" value="ECO:0007669"/>
    <property type="project" value="TreeGrafter"/>
</dbReference>
<dbReference type="GeneID" id="88173337"/>
<dbReference type="GO" id="GO:0005524">
    <property type="term" value="F:ATP binding"/>
    <property type="evidence" value="ECO:0007669"/>
    <property type="project" value="UniProtKB-KW"/>
</dbReference>
<reference evidence="15 16" key="1">
    <citation type="submission" date="2023-10" db="EMBL/GenBank/DDBJ databases">
        <title>Draft Genome Sequence of Candida saopaulonensis from a very Premature Infant with Sepsis.</title>
        <authorList>
            <person name="Ning Y."/>
            <person name="Dai R."/>
            <person name="Xiao M."/>
            <person name="Xu Y."/>
            <person name="Yan Q."/>
            <person name="Zhang L."/>
        </authorList>
    </citation>
    <scope>NUCLEOTIDE SEQUENCE [LARGE SCALE GENOMIC DNA]</scope>
    <source>
        <strain evidence="15 16">19XY460</strain>
    </source>
</reference>
<dbReference type="EMBL" id="CP138896">
    <property type="protein sequence ID" value="WPK24973.1"/>
    <property type="molecule type" value="Genomic_DNA"/>
</dbReference>
<evidence type="ECO:0000256" key="11">
    <source>
        <dbReference type="ARBA" id="ARBA00023242"/>
    </source>
</evidence>
<feature type="domain" description="RecF/RecN/SMC N-terminal" evidence="14">
    <location>
        <begin position="34"/>
        <end position="1024"/>
    </location>
</feature>
<keyword evidence="10" id="KW-0234">DNA repair</keyword>
<dbReference type="PANTHER" id="PTHR19306">
    <property type="entry name" value="STRUCTURAL MAINTENANCE OF CHROMOSOMES 5,6 SMC5, SMC6"/>
    <property type="match status" value="1"/>
</dbReference>
<proteinExistence type="inferred from homology"/>
<evidence type="ECO:0000256" key="6">
    <source>
        <dbReference type="ARBA" id="ARBA00022763"/>
    </source>
</evidence>
<dbReference type="GO" id="GO:0003684">
    <property type="term" value="F:damaged DNA binding"/>
    <property type="evidence" value="ECO:0007669"/>
    <property type="project" value="TreeGrafter"/>
</dbReference>
<comment type="subcellular location">
    <subcellularLocation>
        <location evidence="2">Chromosome</location>
    </subcellularLocation>
    <subcellularLocation>
        <location evidence="1">Nucleus</location>
    </subcellularLocation>
</comment>
<evidence type="ECO:0000256" key="13">
    <source>
        <dbReference type="SAM" id="MobiDB-lite"/>
    </source>
</evidence>
<evidence type="ECO:0000256" key="2">
    <source>
        <dbReference type="ARBA" id="ARBA00004286"/>
    </source>
</evidence>
<dbReference type="InterPro" id="IPR003395">
    <property type="entry name" value="RecF/RecN/SMC_N"/>
</dbReference>
<evidence type="ECO:0000259" key="14">
    <source>
        <dbReference type="Pfam" id="PF02463"/>
    </source>
</evidence>
<dbReference type="Gene3D" id="3.40.50.300">
    <property type="entry name" value="P-loop containing nucleotide triphosphate hydrolases"/>
    <property type="match status" value="2"/>
</dbReference>
<evidence type="ECO:0000256" key="4">
    <source>
        <dbReference type="ARBA" id="ARBA00022454"/>
    </source>
</evidence>
<feature type="region of interest" description="Disordered" evidence="13">
    <location>
        <begin position="1"/>
        <end position="29"/>
    </location>
</feature>
<keyword evidence="5" id="KW-0547">Nucleotide-binding</keyword>
<dbReference type="InterPro" id="IPR027417">
    <property type="entry name" value="P-loop_NTPase"/>
</dbReference>
<evidence type="ECO:0000256" key="9">
    <source>
        <dbReference type="ARBA" id="ARBA00023172"/>
    </source>
</evidence>
<dbReference type="GO" id="GO:0007059">
    <property type="term" value="P:chromosome segregation"/>
    <property type="evidence" value="ECO:0007669"/>
    <property type="project" value="UniProtKB-ARBA"/>
</dbReference>
<evidence type="ECO:0000256" key="8">
    <source>
        <dbReference type="ARBA" id="ARBA00023054"/>
    </source>
</evidence>
<dbReference type="PANTHER" id="PTHR19306:SF6">
    <property type="entry name" value="STRUCTURAL MAINTENANCE OF CHROMOSOMES PROTEIN 6"/>
    <property type="match status" value="1"/>
</dbReference>
<feature type="coiled-coil region" evidence="12">
    <location>
        <begin position="744"/>
        <end position="900"/>
    </location>
</feature>
<protein>
    <recommendedName>
        <fullName evidence="14">RecF/RecN/SMC N-terminal domain-containing protein</fullName>
    </recommendedName>
</protein>
<dbReference type="Pfam" id="PF02463">
    <property type="entry name" value="SMC_N"/>
    <property type="match status" value="1"/>
</dbReference>
<sequence length="1051" mass="119958">MSQLLSQKRYHIGDDDSDESDEEDSPGPGVRAGFIKKLVLKNFMCHDHFELDFGPQMNFIVGRNGSGKSAILTGLSVGLGAKANDTSRGLSIKSLIKDGKSMARVIVELSNSGLDAYEPGTFGDTIVVERKFTRDGVNAYYIRSENGTTVSNKKKTLDEILQKFLIVVNNPLSFLSQDKAREFIASSTEKSRFTYFSEGTNIQSIIQNYQEASRNILNLQTRQASAKQYYDEACKKYAECERGYKKFKHSHNLRQQLEKINGKIYWFNVDVVGRKIKWEDSEIKALEVEKTEVLALIEKNAEKTTSVDTESENIGQKEKEALDDLSKATAELQAAGAECDETAKEALIVRSELVNYKNEIAELETQVEEHEQAIVNEQKKIDEANGGSREAMSQRLSMLKQQLEQMIQKRDEIQDKLHALSGTSPELEALNREYEELKKVKMSLEDKFKGLERAKNDSYAAFGLNIKFLMRDIENETRWHKKPIGPLGYYVSVKSDYKEYNDLINAALQNTLDSYVVYNENDRRLLTQFMRQKKIVKRIIVRKFERFNYKDNDTGYDTILDALDIQNEDVKFTLIDAASVEESAICKTLTEAEQAAGCQSIGRAYCLNDRRSGTRISRGDEYMTRDPVLYSRDLPKLAGKVSLGSLAEELKEASQNEANLRRERTILKQKEYEAKRALEDELKKRKGHIKEINDQIFAAERVLGEEGDSGRIESLTTQIELCKKQIQAKQGMFSELMTQYSDKKNVLKSRKARVEEAKEHEENAARKAAQVTERKDLLTELKAELLVDLDRLHKKQSEIEKKIQEHETANAQNKESQERLRQLAQERCDRSEVSIKETDTTSSIEEEFRGIKKAIDEAEKNNSKTFEEIQNEVLESKAIKDKCEESLIELNDARITLENDLNFRFENLNITIKEKLTRAKLSFEQSLALRGFKGKLEFDFANKRVITEVQTKDDKDTRAVLSLSGGEKSFTQIAFLLSIWKVMKPRVCGLDEFDVFMDSVNRTIAIRLLLHELRDSTAQSIFITPQDISTVGDLGDSDDVKIHVIKPPRND</sequence>
<keyword evidence="4" id="KW-0158">Chromosome</keyword>
<name>A0AAX4H902_9ASCO</name>
<keyword evidence="8 12" id="KW-0175">Coiled coil</keyword>
<evidence type="ECO:0000256" key="12">
    <source>
        <dbReference type="SAM" id="Coils"/>
    </source>
</evidence>
<dbReference type="KEGG" id="asau:88173337"/>
<evidence type="ECO:0000256" key="7">
    <source>
        <dbReference type="ARBA" id="ARBA00022840"/>
    </source>
</evidence>
<dbReference type="GO" id="GO:0005634">
    <property type="term" value="C:nucleus"/>
    <property type="evidence" value="ECO:0007669"/>
    <property type="project" value="UniProtKB-SubCell"/>
</dbReference>
<evidence type="ECO:0000256" key="10">
    <source>
        <dbReference type="ARBA" id="ARBA00023204"/>
    </source>
</evidence>
<dbReference type="Proteomes" id="UP001338582">
    <property type="component" value="Chromosome 3"/>
</dbReference>
<keyword evidence="9" id="KW-0233">DNA recombination</keyword>
<organism evidence="15 16">
    <name type="scientific">Australozyma saopauloensis</name>
    <dbReference type="NCBI Taxonomy" id="291208"/>
    <lineage>
        <taxon>Eukaryota</taxon>
        <taxon>Fungi</taxon>
        <taxon>Dikarya</taxon>
        <taxon>Ascomycota</taxon>
        <taxon>Saccharomycotina</taxon>
        <taxon>Pichiomycetes</taxon>
        <taxon>Metschnikowiaceae</taxon>
        <taxon>Australozyma</taxon>
    </lineage>
</organism>
<evidence type="ECO:0000313" key="16">
    <source>
        <dbReference type="Proteomes" id="UP001338582"/>
    </source>
</evidence>
<evidence type="ECO:0000256" key="3">
    <source>
        <dbReference type="ARBA" id="ARBA00006793"/>
    </source>
</evidence>